<evidence type="ECO:0000313" key="3">
    <source>
        <dbReference type="Proteomes" id="UP000016800"/>
    </source>
</evidence>
<dbReference type="EMBL" id="HF679024">
    <property type="protein sequence ID" value="CCT64905.1"/>
    <property type="molecule type" value="Genomic_DNA"/>
</dbReference>
<gene>
    <name evidence="2" type="ORF">FFUJ_03833</name>
</gene>
<dbReference type="AlphaFoldDB" id="S0DR26"/>
<name>S0DR26_GIBF5</name>
<dbReference type="VEuPathDB" id="FungiDB:FFUJ_03833"/>
<feature type="compositionally biased region" description="Basic residues" evidence="1">
    <location>
        <begin position="34"/>
        <end position="44"/>
    </location>
</feature>
<evidence type="ECO:0000313" key="2">
    <source>
        <dbReference type="EMBL" id="CCT64905.1"/>
    </source>
</evidence>
<dbReference type="Proteomes" id="UP000016800">
    <property type="component" value="Chromosome II"/>
</dbReference>
<organism evidence="2 3">
    <name type="scientific">Gibberella fujikuroi (strain CBS 195.34 / IMI 58289 / NRRL A-6831)</name>
    <name type="common">Bakanae and foot rot disease fungus</name>
    <name type="synonym">Fusarium fujikuroi</name>
    <dbReference type="NCBI Taxonomy" id="1279085"/>
    <lineage>
        <taxon>Eukaryota</taxon>
        <taxon>Fungi</taxon>
        <taxon>Dikarya</taxon>
        <taxon>Ascomycota</taxon>
        <taxon>Pezizomycotina</taxon>
        <taxon>Sordariomycetes</taxon>
        <taxon>Hypocreomycetidae</taxon>
        <taxon>Hypocreales</taxon>
        <taxon>Nectriaceae</taxon>
        <taxon>Fusarium</taxon>
        <taxon>Fusarium fujikuroi species complex</taxon>
    </lineage>
</organism>
<sequence length="91" mass="9804">MSHVCSNLKQKIIAIPYIVTELNRSGRQAEHSQRCLKKRRKPRRSVQSNPDTSATLPSAVSSHAELVEPVKGSGTLVACSASDTTNQDSSG</sequence>
<feature type="compositionally biased region" description="Polar residues" evidence="1">
    <location>
        <begin position="45"/>
        <end position="61"/>
    </location>
</feature>
<protein>
    <submittedName>
        <fullName evidence="2">Uncharacterized protein</fullName>
    </submittedName>
</protein>
<reference evidence="2 3" key="1">
    <citation type="journal article" date="2013" name="PLoS Pathog.">
        <title>Deciphering the cryptic genome: genome-wide analyses of the rice pathogen Fusarium fujikuroi reveal complex regulation of secondary metabolism and novel metabolites.</title>
        <authorList>
            <person name="Wiemann P."/>
            <person name="Sieber C.M."/>
            <person name="von Bargen K.W."/>
            <person name="Studt L."/>
            <person name="Niehaus E.M."/>
            <person name="Espino J.J."/>
            <person name="Huss K."/>
            <person name="Michielse C.B."/>
            <person name="Albermann S."/>
            <person name="Wagner D."/>
            <person name="Bergner S.V."/>
            <person name="Connolly L.R."/>
            <person name="Fischer A."/>
            <person name="Reuter G."/>
            <person name="Kleigrewe K."/>
            <person name="Bald T."/>
            <person name="Wingfield B.D."/>
            <person name="Ophir R."/>
            <person name="Freeman S."/>
            <person name="Hippler M."/>
            <person name="Smith K.M."/>
            <person name="Brown D.W."/>
            <person name="Proctor R.H."/>
            <person name="Munsterkotter M."/>
            <person name="Freitag M."/>
            <person name="Humpf H.U."/>
            <person name="Guldener U."/>
            <person name="Tudzynski B."/>
        </authorList>
    </citation>
    <scope>NUCLEOTIDE SEQUENCE [LARGE SCALE GENOMIC DNA]</scope>
    <source>
        <strain evidence="3">CBS 195.34 / IMI 58289 / NRRL A-6831</strain>
    </source>
</reference>
<dbReference type="HOGENOM" id="CLU_2427184_0_0_1"/>
<dbReference type="GeneID" id="35397314"/>
<accession>S0DR26</accession>
<dbReference type="RefSeq" id="XP_023426986.1">
    <property type="nucleotide sequence ID" value="XM_023572950.1"/>
</dbReference>
<keyword evidence="3" id="KW-1185">Reference proteome</keyword>
<proteinExistence type="predicted"/>
<feature type="region of interest" description="Disordered" evidence="1">
    <location>
        <begin position="25"/>
        <end position="61"/>
    </location>
</feature>
<evidence type="ECO:0000256" key="1">
    <source>
        <dbReference type="SAM" id="MobiDB-lite"/>
    </source>
</evidence>